<feature type="transmembrane region" description="Helical" evidence="1">
    <location>
        <begin position="46"/>
        <end position="67"/>
    </location>
</feature>
<comment type="caution">
    <text evidence="3">The sequence shown here is derived from an EMBL/GenBank/DDBJ whole genome shotgun (WGS) entry which is preliminary data.</text>
</comment>
<gene>
    <name evidence="3" type="ORF">C8N25_107171</name>
</gene>
<evidence type="ECO:0000256" key="1">
    <source>
        <dbReference type="SAM" id="Phobius"/>
    </source>
</evidence>
<accession>A0A3E0DWT8</accession>
<evidence type="ECO:0000313" key="4">
    <source>
        <dbReference type="Proteomes" id="UP000256405"/>
    </source>
</evidence>
<dbReference type="Proteomes" id="UP000256405">
    <property type="component" value="Unassembled WGS sequence"/>
</dbReference>
<proteinExistence type="predicted"/>
<keyword evidence="3" id="KW-0418">Kinase</keyword>
<dbReference type="EMBL" id="QUNF01000007">
    <property type="protein sequence ID" value="REG90431.1"/>
    <property type="molecule type" value="Genomic_DNA"/>
</dbReference>
<dbReference type="PANTHER" id="PTHR34220">
    <property type="entry name" value="SENSOR HISTIDINE KINASE YPDA"/>
    <property type="match status" value="1"/>
</dbReference>
<dbReference type="InterPro" id="IPR036890">
    <property type="entry name" value="HATPase_C_sf"/>
</dbReference>
<feature type="domain" description="Signal transduction histidine kinase internal region" evidence="2">
    <location>
        <begin position="147"/>
        <end position="224"/>
    </location>
</feature>
<keyword evidence="4" id="KW-1185">Reference proteome</keyword>
<dbReference type="OrthoDB" id="9792992at2"/>
<dbReference type="InterPro" id="IPR050640">
    <property type="entry name" value="Bact_2-comp_sensor_kinase"/>
</dbReference>
<dbReference type="AlphaFoldDB" id="A0A3E0DWT8"/>
<organism evidence="3 4">
    <name type="scientific">Algoriphagus antarcticus</name>
    <dbReference type="NCBI Taxonomy" id="238540"/>
    <lineage>
        <taxon>Bacteria</taxon>
        <taxon>Pseudomonadati</taxon>
        <taxon>Bacteroidota</taxon>
        <taxon>Cytophagia</taxon>
        <taxon>Cytophagales</taxon>
        <taxon>Cyclobacteriaceae</taxon>
        <taxon>Algoriphagus</taxon>
    </lineage>
</organism>
<dbReference type="GO" id="GO:0000155">
    <property type="term" value="F:phosphorelay sensor kinase activity"/>
    <property type="evidence" value="ECO:0007669"/>
    <property type="project" value="InterPro"/>
</dbReference>
<feature type="transmembrane region" description="Helical" evidence="1">
    <location>
        <begin position="109"/>
        <end position="130"/>
    </location>
</feature>
<sequence>MKNLKRKIQIVVLKKAELLLLLLLGFIYFTMAIFGRGNYWNSFENTNLVAIILCFPIVFVINSYLLIPFLAKNKKWFPYFVLVILLFLFIEWFRILANSDVQFLGNENISISFVLAFAMSWLFITTRDWFLNLRLIEKLKAANLITEIAFLKAQVDPHFMFNTLNAMYALALEEESPKTADSIIKLSTLMRYNLHDSNEAFISIEKEIDYIEKYIALQKLRLNENNRLDVDIKLDASVTQNIKIAPLLLIPFIENAFKFGVSPSKETEIVIKIHVINNSIELETSNTFYNNAVDRELKGIGLQNVKKRLNLLYPKQHTLTSNQSGEKYFTHLIIKFQK</sequence>
<keyword evidence="1" id="KW-0472">Membrane</keyword>
<feature type="transmembrane region" description="Helical" evidence="1">
    <location>
        <begin position="79"/>
        <end position="97"/>
    </location>
</feature>
<reference evidence="3 4" key="1">
    <citation type="submission" date="2018-08" db="EMBL/GenBank/DDBJ databases">
        <title>Genomic Encyclopedia of Archaeal and Bacterial Type Strains, Phase II (KMG-II): from individual species to whole genera.</title>
        <authorList>
            <person name="Goeker M."/>
        </authorList>
    </citation>
    <scope>NUCLEOTIDE SEQUENCE [LARGE SCALE GENOMIC DNA]</scope>
    <source>
        <strain evidence="3 4">DSM 15986</strain>
    </source>
</reference>
<feature type="transmembrane region" description="Helical" evidence="1">
    <location>
        <begin position="12"/>
        <end position="34"/>
    </location>
</feature>
<keyword evidence="1" id="KW-0812">Transmembrane</keyword>
<protein>
    <submittedName>
        <fullName evidence="3">Histidine kinase</fullName>
    </submittedName>
</protein>
<keyword evidence="1" id="KW-1133">Transmembrane helix</keyword>
<dbReference type="PANTHER" id="PTHR34220:SF7">
    <property type="entry name" value="SENSOR HISTIDINE KINASE YPDA"/>
    <property type="match status" value="1"/>
</dbReference>
<dbReference type="RefSeq" id="WP_086543630.1">
    <property type="nucleotide sequence ID" value="NZ_MSSW01000081.1"/>
</dbReference>
<dbReference type="InterPro" id="IPR010559">
    <property type="entry name" value="Sig_transdc_His_kin_internal"/>
</dbReference>
<evidence type="ECO:0000259" key="2">
    <source>
        <dbReference type="Pfam" id="PF06580"/>
    </source>
</evidence>
<dbReference type="SUPFAM" id="SSF55874">
    <property type="entry name" value="ATPase domain of HSP90 chaperone/DNA topoisomerase II/histidine kinase"/>
    <property type="match status" value="1"/>
</dbReference>
<evidence type="ECO:0000313" key="3">
    <source>
        <dbReference type="EMBL" id="REG90431.1"/>
    </source>
</evidence>
<dbReference type="Pfam" id="PF06580">
    <property type="entry name" value="His_kinase"/>
    <property type="match status" value="1"/>
</dbReference>
<name>A0A3E0DWT8_9BACT</name>
<keyword evidence="3" id="KW-0808">Transferase</keyword>
<dbReference type="GO" id="GO:0016020">
    <property type="term" value="C:membrane"/>
    <property type="evidence" value="ECO:0007669"/>
    <property type="project" value="InterPro"/>
</dbReference>